<dbReference type="InterPro" id="IPR007433">
    <property type="entry name" value="DUF481"/>
</dbReference>
<name>A0A5C5Z3A5_9BACT</name>
<evidence type="ECO:0000256" key="1">
    <source>
        <dbReference type="SAM" id="MobiDB-lite"/>
    </source>
</evidence>
<sequence>MRIEKLQIHRDTSGQLLLKNDRPVSHHFLAGVLVVQSFTPLRAAKKWLIWTIWFGVPAWFAWSVNASEPQISWRDSGNPASETFSTPKVPLWQQGVAQWNGTGYSHPSPSLAATNSVANPVSHAEDGMHAQTGLNIEQVSHSSSVVPTTPNPVTPPYTVPFDPSMQAIGISYPAATIAANLTPPSLSGPITTPSAQPSPAFSTANSASTPTFAEPVTDFEMLGEEPSEFWSPSAPIGQGLATPPSENTLPLATSAPEEMNTIDSHSMTIEEPPLEQEVLRWYQYPVQWMHGWDSHAEFGLDGSSGNAETLALQMGLEMKRQTDDYTFAIDVDYRNATSRRVTTEDNGRFNVDYDRMLSDSKWSLFAKYGMEWDKFKAFDLRLNINGGAGYHWIRTDDTTLVTRFGAGASREIGAPIDEWTPEAVFGAEASRQLTSRQKLKAKIDYFPAWEDFSDYRLVSDFSWEILLDGSENLSLKLAATDRYDSTPQGALANDVYYSLLLLYKF</sequence>
<dbReference type="AlphaFoldDB" id="A0A5C5Z3A5"/>
<dbReference type="EMBL" id="SJPJ01000001">
    <property type="protein sequence ID" value="TWT81869.1"/>
    <property type="molecule type" value="Genomic_DNA"/>
</dbReference>
<dbReference type="Proteomes" id="UP000315010">
    <property type="component" value="Unassembled WGS sequence"/>
</dbReference>
<comment type="caution">
    <text evidence="2">The sequence shown here is derived from an EMBL/GenBank/DDBJ whole genome shotgun (WGS) entry which is preliminary data.</text>
</comment>
<keyword evidence="3" id="KW-1185">Reference proteome</keyword>
<dbReference type="RefSeq" id="WP_419194392.1">
    <property type="nucleotide sequence ID" value="NZ_SJPJ01000001.1"/>
</dbReference>
<evidence type="ECO:0008006" key="4">
    <source>
        <dbReference type="Google" id="ProtNLM"/>
    </source>
</evidence>
<proteinExistence type="predicted"/>
<evidence type="ECO:0000313" key="3">
    <source>
        <dbReference type="Proteomes" id="UP000315010"/>
    </source>
</evidence>
<organism evidence="2 3">
    <name type="scientific">Novipirellula herctigrandis</name>
    <dbReference type="NCBI Taxonomy" id="2527986"/>
    <lineage>
        <taxon>Bacteria</taxon>
        <taxon>Pseudomonadati</taxon>
        <taxon>Planctomycetota</taxon>
        <taxon>Planctomycetia</taxon>
        <taxon>Pirellulales</taxon>
        <taxon>Pirellulaceae</taxon>
        <taxon>Novipirellula</taxon>
    </lineage>
</organism>
<protein>
    <recommendedName>
        <fullName evidence="4">Chromo domain-containing protein</fullName>
    </recommendedName>
</protein>
<dbReference type="Pfam" id="PF04338">
    <property type="entry name" value="DUF481"/>
    <property type="match status" value="1"/>
</dbReference>
<accession>A0A5C5Z3A5</accession>
<feature type="region of interest" description="Disordered" evidence="1">
    <location>
        <begin position="190"/>
        <end position="209"/>
    </location>
</feature>
<evidence type="ECO:0000313" key="2">
    <source>
        <dbReference type="EMBL" id="TWT81869.1"/>
    </source>
</evidence>
<gene>
    <name evidence="2" type="ORF">CA13_33240</name>
</gene>
<reference evidence="2 3" key="1">
    <citation type="submission" date="2019-02" db="EMBL/GenBank/DDBJ databases">
        <title>Deep-cultivation of Planctomycetes and their phenomic and genomic characterization uncovers novel biology.</title>
        <authorList>
            <person name="Wiegand S."/>
            <person name="Jogler M."/>
            <person name="Boedeker C."/>
            <person name="Pinto D."/>
            <person name="Vollmers J."/>
            <person name="Rivas-Marin E."/>
            <person name="Kohn T."/>
            <person name="Peeters S.H."/>
            <person name="Heuer A."/>
            <person name="Rast P."/>
            <person name="Oberbeckmann S."/>
            <person name="Bunk B."/>
            <person name="Jeske O."/>
            <person name="Meyerdierks A."/>
            <person name="Storesund J.E."/>
            <person name="Kallscheuer N."/>
            <person name="Luecker S."/>
            <person name="Lage O.M."/>
            <person name="Pohl T."/>
            <person name="Merkel B.J."/>
            <person name="Hornburger P."/>
            <person name="Mueller R.-W."/>
            <person name="Bruemmer F."/>
            <person name="Labrenz M."/>
            <person name="Spormann A.M."/>
            <person name="Op Den Camp H."/>
            <person name="Overmann J."/>
            <person name="Amann R."/>
            <person name="Jetten M.S.M."/>
            <person name="Mascher T."/>
            <person name="Medema M.H."/>
            <person name="Devos D.P."/>
            <person name="Kaster A.-K."/>
            <person name="Ovreas L."/>
            <person name="Rohde M."/>
            <person name="Galperin M.Y."/>
            <person name="Jogler C."/>
        </authorList>
    </citation>
    <scope>NUCLEOTIDE SEQUENCE [LARGE SCALE GENOMIC DNA]</scope>
    <source>
        <strain evidence="2 3">CA13</strain>
    </source>
</reference>